<dbReference type="Proteomes" id="UP000830375">
    <property type="component" value="Unassembled WGS sequence"/>
</dbReference>
<gene>
    <name evidence="1" type="ORF">H4Q32_022794</name>
</gene>
<dbReference type="EMBL" id="JACTAM010000004">
    <property type="protein sequence ID" value="KAI2665709.1"/>
    <property type="molecule type" value="Genomic_DNA"/>
</dbReference>
<keyword evidence="2" id="KW-1185">Reference proteome</keyword>
<protein>
    <submittedName>
        <fullName evidence="1">Nectin-3-like protein</fullName>
    </submittedName>
</protein>
<evidence type="ECO:0000313" key="1">
    <source>
        <dbReference type="EMBL" id="KAI2665709.1"/>
    </source>
</evidence>
<reference evidence="1 2" key="1">
    <citation type="submission" date="2022-01" db="EMBL/GenBank/DDBJ databases">
        <title>A high-quality chromosome-level genome assembly of rohu carp, Labeo rohita.</title>
        <authorList>
            <person name="Arick M.A. II"/>
            <person name="Hsu C.-Y."/>
            <person name="Magbanua Z."/>
            <person name="Pechanova O."/>
            <person name="Grover C."/>
            <person name="Miller E."/>
            <person name="Thrash A."/>
            <person name="Ezzel L."/>
            <person name="Alam S."/>
            <person name="Benzie J."/>
            <person name="Hamilton M."/>
            <person name="Karsi A."/>
            <person name="Lawrence M.L."/>
            <person name="Peterson D.G."/>
        </authorList>
    </citation>
    <scope>NUCLEOTIDE SEQUENCE [LARGE SCALE GENOMIC DNA]</scope>
    <source>
        <strain evidence="2">BAU-BD-2019</strain>
        <tissue evidence="1">Blood</tissue>
    </source>
</reference>
<name>A0ABQ8MS89_LABRO</name>
<sequence>MLNVDMLFNQLQKRNIDPVYIEAVVVRKIRWTPFLCGDGAIFTSPTAPHQCNIVLHVELFPQHSVKFPESALKTTVEANPMLKKAKLKTELSLIYENPEFRVGSVAVPLYQFFIENNLQSASQDRNHHTYDNREICRRSHRQSHMLCRDPQRRDFPYNYKLSLKQQQSQGRTATCRQVSIVTNDHKEGQQKIKASTTMNIMDVVKYPRDAQVIVSDKVNAELGKNATLTCTPHVDGFIHLTPH</sequence>
<evidence type="ECO:0000313" key="2">
    <source>
        <dbReference type="Proteomes" id="UP000830375"/>
    </source>
</evidence>
<comment type="caution">
    <text evidence="1">The sequence shown here is derived from an EMBL/GenBank/DDBJ whole genome shotgun (WGS) entry which is preliminary data.</text>
</comment>
<accession>A0ABQ8MS89</accession>
<proteinExistence type="predicted"/>
<organism evidence="1 2">
    <name type="scientific">Labeo rohita</name>
    <name type="common">Indian major carp</name>
    <name type="synonym">Cyprinus rohita</name>
    <dbReference type="NCBI Taxonomy" id="84645"/>
    <lineage>
        <taxon>Eukaryota</taxon>
        <taxon>Metazoa</taxon>
        <taxon>Chordata</taxon>
        <taxon>Craniata</taxon>
        <taxon>Vertebrata</taxon>
        <taxon>Euteleostomi</taxon>
        <taxon>Actinopterygii</taxon>
        <taxon>Neopterygii</taxon>
        <taxon>Teleostei</taxon>
        <taxon>Ostariophysi</taxon>
        <taxon>Cypriniformes</taxon>
        <taxon>Cyprinidae</taxon>
        <taxon>Labeoninae</taxon>
        <taxon>Labeonini</taxon>
        <taxon>Labeo</taxon>
    </lineage>
</organism>